<keyword evidence="6" id="KW-1185">Reference proteome</keyword>
<gene>
    <name evidence="5" type="ORF">GCM10023320_70790</name>
</gene>
<dbReference type="PANTHER" id="PTHR42760">
    <property type="entry name" value="SHORT-CHAIN DEHYDROGENASES/REDUCTASES FAMILY MEMBER"/>
    <property type="match status" value="1"/>
</dbReference>
<dbReference type="EMBL" id="BAABJO010000038">
    <property type="protein sequence ID" value="GAA5137665.1"/>
    <property type="molecule type" value="Genomic_DNA"/>
</dbReference>
<evidence type="ECO:0000313" key="5">
    <source>
        <dbReference type="EMBL" id="GAA5137665.1"/>
    </source>
</evidence>
<dbReference type="PANTHER" id="PTHR42760:SF133">
    <property type="entry name" value="3-OXOACYL-[ACYL-CARRIER-PROTEIN] REDUCTASE"/>
    <property type="match status" value="1"/>
</dbReference>
<evidence type="ECO:0000256" key="1">
    <source>
        <dbReference type="ARBA" id="ARBA00006484"/>
    </source>
</evidence>
<dbReference type="SMART" id="SM00822">
    <property type="entry name" value="PKS_KR"/>
    <property type="match status" value="1"/>
</dbReference>
<comment type="caution">
    <text evidence="5">The sequence shown here is derived from an EMBL/GenBank/DDBJ whole genome shotgun (WGS) entry which is preliminary data.</text>
</comment>
<comment type="similarity">
    <text evidence="1">Belongs to the short-chain dehydrogenases/reductases (SDR) family.</text>
</comment>
<dbReference type="SUPFAM" id="SSF51735">
    <property type="entry name" value="NAD(P)-binding Rossmann-fold domains"/>
    <property type="match status" value="1"/>
</dbReference>
<evidence type="ECO:0000256" key="3">
    <source>
        <dbReference type="SAM" id="Phobius"/>
    </source>
</evidence>
<name>A0ABP9NZY7_9PSEU</name>
<protein>
    <submittedName>
        <fullName evidence="5">SDR family NAD(P)-dependent oxidoreductase</fullName>
    </submittedName>
</protein>
<dbReference type="InterPro" id="IPR002347">
    <property type="entry name" value="SDR_fam"/>
</dbReference>
<dbReference type="PRINTS" id="PR00080">
    <property type="entry name" value="SDRFAMILY"/>
</dbReference>
<keyword evidence="2" id="KW-0560">Oxidoreductase</keyword>
<sequence length="255" mass="26348">MKPWQSFRPDEFAGRVALVTGGASRMGRETARAFAAHGADVVLADVDAAALDRAAAEMPKALPVVLDVSEPDSVAAAFERIDAAYGRLDHLAHCAAVIAATRFLEADAAHWRRLLDVNLVGTFLVTQQALRRMLDAGTGTIVLVASDAGFRGGGGLIADAPYAAGKAGVLSIVKSVAREFAGRGVRINGLAPGPSDTPLHTGISAELKERIAAGLPMRRMGDPGDMAGAILFLSSAAASFVYGATLDVDGGAMLR</sequence>
<dbReference type="InterPro" id="IPR036291">
    <property type="entry name" value="NAD(P)-bd_dom_sf"/>
</dbReference>
<dbReference type="PRINTS" id="PR00081">
    <property type="entry name" value="GDHRDH"/>
</dbReference>
<proteinExistence type="inferred from homology"/>
<dbReference type="Pfam" id="PF13561">
    <property type="entry name" value="adh_short_C2"/>
    <property type="match status" value="1"/>
</dbReference>
<dbReference type="InterPro" id="IPR057326">
    <property type="entry name" value="KR_dom"/>
</dbReference>
<evidence type="ECO:0000313" key="6">
    <source>
        <dbReference type="Proteomes" id="UP001500804"/>
    </source>
</evidence>
<feature type="transmembrane region" description="Helical" evidence="3">
    <location>
        <begin position="226"/>
        <end position="245"/>
    </location>
</feature>
<keyword evidence="3" id="KW-0812">Transmembrane</keyword>
<accession>A0ABP9NZY7</accession>
<dbReference type="Gene3D" id="3.40.50.720">
    <property type="entry name" value="NAD(P)-binding Rossmann-like Domain"/>
    <property type="match status" value="1"/>
</dbReference>
<keyword evidence="3" id="KW-0472">Membrane</keyword>
<evidence type="ECO:0000256" key="2">
    <source>
        <dbReference type="ARBA" id="ARBA00023002"/>
    </source>
</evidence>
<keyword evidence="3" id="KW-1133">Transmembrane helix</keyword>
<dbReference type="CDD" id="cd05233">
    <property type="entry name" value="SDR_c"/>
    <property type="match status" value="1"/>
</dbReference>
<dbReference type="RefSeq" id="WP_345611277.1">
    <property type="nucleotide sequence ID" value="NZ_BAABJO010000038.1"/>
</dbReference>
<feature type="domain" description="Ketoreductase" evidence="4">
    <location>
        <begin position="15"/>
        <end position="197"/>
    </location>
</feature>
<evidence type="ECO:0000259" key="4">
    <source>
        <dbReference type="SMART" id="SM00822"/>
    </source>
</evidence>
<organism evidence="5 6">
    <name type="scientific">Pseudonocardia adelaidensis</name>
    <dbReference type="NCBI Taxonomy" id="648754"/>
    <lineage>
        <taxon>Bacteria</taxon>
        <taxon>Bacillati</taxon>
        <taxon>Actinomycetota</taxon>
        <taxon>Actinomycetes</taxon>
        <taxon>Pseudonocardiales</taxon>
        <taxon>Pseudonocardiaceae</taxon>
        <taxon>Pseudonocardia</taxon>
    </lineage>
</organism>
<dbReference type="Proteomes" id="UP001500804">
    <property type="component" value="Unassembled WGS sequence"/>
</dbReference>
<reference evidence="6" key="1">
    <citation type="journal article" date="2019" name="Int. J. Syst. Evol. Microbiol.">
        <title>The Global Catalogue of Microorganisms (GCM) 10K type strain sequencing project: providing services to taxonomists for standard genome sequencing and annotation.</title>
        <authorList>
            <consortium name="The Broad Institute Genomics Platform"/>
            <consortium name="The Broad Institute Genome Sequencing Center for Infectious Disease"/>
            <person name="Wu L."/>
            <person name="Ma J."/>
        </authorList>
    </citation>
    <scope>NUCLEOTIDE SEQUENCE [LARGE SCALE GENOMIC DNA]</scope>
    <source>
        <strain evidence="6">JCM 18302</strain>
    </source>
</reference>